<feature type="transmembrane region" description="Helical" evidence="11">
    <location>
        <begin position="163"/>
        <end position="185"/>
    </location>
</feature>
<evidence type="ECO:0000256" key="11">
    <source>
        <dbReference type="SAM" id="Phobius"/>
    </source>
</evidence>
<proteinExistence type="inferred from homology"/>
<evidence type="ECO:0000256" key="1">
    <source>
        <dbReference type="ARBA" id="ARBA00004141"/>
    </source>
</evidence>
<gene>
    <name evidence="12" type="ORF">A7U60_g6906</name>
</gene>
<comment type="caution">
    <text evidence="12">The sequence shown here is derived from an EMBL/GenBank/DDBJ whole genome shotgun (WGS) entry which is preliminary data.</text>
</comment>
<sequence>MATESSYPLYPILFFISFVLVLIPLPWHLQAWNVGTCSFMLWTAVASLSWFVNSIVWKDNAINWAPVWCDITSRIIIATSVAIPASSLTITRRLYKISRVQTVMSSQKERRKELAIDLSICVGLPVFVMILYYFVQGHRFNILEQIGCFPVTVNTPPAYAFVWMWPLLLGTISMVYCIFTITAFLKRRREMSQFLNSSSQITFSRYFRLMVLAMMDTSFTIPLASLVIWLNTTQSEISPWKGLADVHWGFSRVEQIPAVLWRMERWNVVSLHLDRSLIIFCAVEFFVFFGFAEENRKNYARVYWTIMKRFGYYPKPKGSTFSNSSALRTPNLPVMSNQGGLKVLVNTDAKVEKRESFMSSIGDLSSSISVSTTYDERKDGKPHIETVTDSLPSSPDDIELPNLHNVPTTTNVSTQPPSRPARCASLGDDVV</sequence>
<keyword evidence="5 11" id="KW-1133">Transmembrane helix</keyword>
<dbReference type="PANTHER" id="PTHR28097:SF1">
    <property type="entry name" value="PHEROMONE A FACTOR RECEPTOR"/>
    <property type="match status" value="1"/>
</dbReference>
<evidence type="ECO:0000256" key="10">
    <source>
        <dbReference type="SAM" id="MobiDB-lite"/>
    </source>
</evidence>
<feature type="region of interest" description="Disordered" evidence="10">
    <location>
        <begin position="374"/>
        <end position="431"/>
    </location>
</feature>
<evidence type="ECO:0000256" key="6">
    <source>
        <dbReference type="ARBA" id="ARBA00023040"/>
    </source>
</evidence>
<evidence type="ECO:0000256" key="5">
    <source>
        <dbReference type="ARBA" id="ARBA00022989"/>
    </source>
</evidence>
<evidence type="ECO:0000313" key="13">
    <source>
        <dbReference type="Proteomes" id="UP000757232"/>
    </source>
</evidence>
<organism evidence="12 13">
    <name type="scientific">Sanghuangporus baumii</name>
    <name type="common">Phellinus baumii</name>
    <dbReference type="NCBI Taxonomy" id="108892"/>
    <lineage>
        <taxon>Eukaryota</taxon>
        <taxon>Fungi</taxon>
        <taxon>Dikarya</taxon>
        <taxon>Basidiomycota</taxon>
        <taxon>Agaricomycotina</taxon>
        <taxon>Agaricomycetes</taxon>
        <taxon>Hymenochaetales</taxon>
        <taxon>Hymenochaetaceae</taxon>
        <taxon>Sanghuangporus</taxon>
    </lineage>
</organism>
<feature type="compositionally biased region" description="Basic and acidic residues" evidence="10">
    <location>
        <begin position="374"/>
        <end position="386"/>
    </location>
</feature>
<evidence type="ECO:0000256" key="7">
    <source>
        <dbReference type="ARBA" id="ARBA00023136"/>
    </source>
</evidence>
<evidence type="ECO:0000256" key="4">
    <source>
        <dbReference type="ARBA" id="ARBA00022692"/>
    </source>
</evidence>
<evidence type="ECO:0000256" key="2">
    <source>
        <dbReference type="ARBA" id="ARBA00011085"/>
    </source>
</evidence>
<keyword evidence="4 11" id="KW-0812">Transmembrane</keyword>
<dbReference type="EMBL" id="LNZH02000205">
    <property type="protein sequence ID" value="OCB86011.1"/>
    <property type="molecule type" value="Genomic_DNA"/>
</dbReference>
<dbReference type="InterPro" id="IPR000481">
    <property type="entry name" value="GPCR_Pheromne_B_alpha_rcpt"/>
</dbReference>
<dbReference type="OrthoDB" id="2874149at2759"/>
<feature type="compositionally biased region" description="Polar residues" evidence="10">
    <location>
        <begin position="405"/>
        <end position="416"/>
    </location>
</feature>
<dbReference type="Proteomes" id="UP000757232">
    <property type="component" value="Unassembled WGS sequence"/>
</dbReference>
<dbReference type="GO" id="GO:0004934">
    <property type="term" value="F:mating-type alpha-factor pheromone receptor activity"/>
    <property type="evidence" value="ECO:0007669"/>
    <property type="project" value="InterPro"/>
</dbReference>
<evidence type="ECO:0000256" key="8">
    <source>
        <dbReference type="ARBA" id="ARBA00023170"/>
    </source>
</evidence>
<comment type="similarity">
    <text evidence="2">Belongs to the G-protein coupled receptor 4 family.</text>
</comment>
<feature type="transmembrane region" description="Helical" evidence="11">
    <location>
        <begin position="275"/>
        <end position="292"/>
    </location>
</feature>
<comment type="subcellular location">
    <subcellularLocation>
        <location evidence="1">Membrane</location>
        <topology evidence="1">Multi-pass membrane protein</topology>
    </subcellularLocation>
</comment>
<keyword evidence="8 12" id="KW-0675">Receptor</keyword>
<dbReference type="AlphaFoldDB" id="A0A9Q5N5Y6"/>
<dbReference type="InterPro" id="IPR001499">
    <property type="entry name" value="GPCR_STE3"/>
</dbReference>
<keyword evidence="3" id="KW-0589">Pheromone response</keyword>
<dbReference type="Pfam" id="PF02076">
    <property type="entry name" value="STE3"/>
    <property type="match status" value="1"/>
</dbReference>
<dbReference type="PANTHER" id="PTHR28097">
    <property type="entry name" value="PHEROMONE A FACTOR RECEPTOR"/>
    <property type="match status" value="1"/>
</dbReference>
<evidence type="ECO:0000256" key="9">
    <source>
        <dbReference type="ARBA" id="ARBA00023224"/>
    </source>
</evidence>
<keyword evidence="9" id="KW-0807">Transducer</keyword>
<feature type="transmembrane region" description="Helical" evidence="11">
    <location>
        <begin position="114"/>
        <end position="135"/>
    </location>
</feature>
<dbReference type="PRINTS" id="PR00901">
    <property type="entry name" value="PHEROMONEBAR"/>
</dbReference>
<dbReference type="PRINTS" id="PR00899">
    <property type="entry name" value="GPCRSTE3"/>
</dbReference>
<keyword evidence="7 11" id="KW-0472">Membrane</keyword>
<evidence type="ECO:0000256" key="3">
    <source>
        <dbReference type="ARBA" id="ARBA00022507"/>
    </source>
</evidence>
<feature type="transmembrane region" description="Helical" evidence="11">
    <location>
        <begin position="6"/>
        <end position="25"/>
    </location>
</feature>
<dbReference type="GO" id="GO:0005886">
    <property type="term" value="C:plasma membrane"/>
    <property type="evidence" value="ECO:0007669"/>
    <property type="project" value="TreeGrafter"/>
</dbReference>
<keyword evidence="13" id="KW-1185">Reference proteome</keyword>
<reference evidence="12" key="1">
    <citation type="submission" date="2016-06" db="EMBL/GenBank/DDBJ databases">
        <title>Draft Genome sequence of the fungus Inonotus baumii.</title>
        <authorList>
            <person name="Zhu H."/>
            <person name="Lin W."/>
        </authorList>
    </citation>
    <scope>NUCLEOTIDE SEQUENCE</scope>
    <source>
        <strain evidence="12">821</strain>
    </source>
</reference>
<feature type="transmembrane region" description="Helical" evidence="11">
    <location>
        <begin position="32"/>
        <end position="51"/>
    </location>
</feature>
<feature type="transmembrane region" description="Helical" evidence="11">
    <location>
        <begin position="206"/>
        <end position="230"/>
    </location>
</feature>
<dbReference type="GO" id="GO:0000750">
    <property type="term" value="P:pheromone-dependent signal transduction involved in conjugation with cellular fusion"/>
    <property type="evidence" value="ECO:0007669"/>
    <property type="project" value="TreeGrafter"/>
</dbReference>
<name>A0A9Q5N5Y6_SANBA</name>
<accession>A0A9Q5N5Y6</accession>
<evidence type="ECO:0000313" key="12">
    <source>
        <dbReference type="EMBL" id="OCB86011.1"/>
    </source>
</evidence>
<protein>
    <submittedName>
        <fullName evidence="12">STE3-like pheromone receptor</fullName>
    </submittedName>
</protein>
<dbReference type="CDD" id="cd14966">
    <property type="entry name" value="7tmD_STE3"/>
    <property type="match status" value="1"/>
</dbReference>
<keyword evidence="6" id="KW-0297">G-protein coupled receptor</keyword>